<dbReference type="InterPro" id="IPR036397">
    <property type="entry name" value="RNaseH_sf"/>
</dbReference>
<dbReference type="GO" id="GO:0004523">
    <property type="term" value="F:RNA-DNA hybrid ribonuclease activity"/>
    <property type="evidence" value="ECO:0007669"/>
    <property type="project" value="InterPro"/>
</dbReference>
<dbReference type="Proteomes" id="UP000011626">
    <property type="component" value="Unassembled WGS sequence"/>
</dbReference>
<organism evidence="2 3">
    <name type="scientific">Halosimplex carlsbadense 2-9-1</name>
    <dbReference type="NCBI Taxonomy" id="797114"/>
    <lineage>
        <taxon>Archaea</taxon>
        <taxon>Methanobacteriati</taxon>
        <taxon>Methanobacteriota</taxon>
        <taxon>Stenosarchaea group</taxon>
        <taxon>Halobacteria</taxon>
        <taxon>Halobacteriales</taxon>
        <taxon>Haloarculaceae</taxon>
        <taxon>Halosimplex</taxon>
    </lineage>
</organism>
<dbReference type="InterPro" id="IPR002156">
    <property type="entry name" value="RNaseH_domain"/>
</dbReference>
<dbReference type="PANTHER" id="PTHR48475:SF1">
    <property type="entry name" value="RNASE H TYPE-1 DOMAIN-CONTAINING PROTEIN"/>
    <property type="match status" value="1"/>
</dbReference>
<dbReference type="SUPFAM" id="SSF53098">
    <property type="entry name" value="Ribonuclease H-like"/>
    <property type="match status" value="1"/>
</dbReference>
<dbReference type="PROSITE" id="PS50879">
    <property type="entry name" value="RNASE_H_1"/>
    <property type="match status" value="1"/>
</dbReference>
<proteinExistence type="predicted"/>
<name>M0D7D5_9EURY</name>
<accession>M0D7D5</accession>
<dbReference type="Gene3D" id="3.30.420.10">
    <property type="entry name" value="Ribonuclease H-like superfamily/Ribonuclease H"/>
    <property type="match status" value="1"/>
</dbReference>
<dbReference type="GO" id="GO:0003676">
    <property type="term" value="F:nucleic acid binding"/>
    <property type="evidence" value="ECO:0007669"/>
    <property type="project" value="InterPro"/>
</dbReference>
<reference evidence="2 3" key="1">
    <citation type="journal article" date="2014" name="PLoS Genet.">
        <title>Phylogenetically driven sequencing of extremely halophilic archaea reveals strategies for static and dynamic osmo-response.</title>
        <authorList>
            <person name="Becker E.A."/>
            <person name="Seitzer P.M."/>
            <person name="Tritt A."/>
            <person name="Larsen D."/>
            <person name="Krusor M."/>
            <person name="Yao A.I."/>
            <person name="Wu D."/>
            <person name="Madern D."/>
            <person name="Eisen J.A."/>
            <person name="Darling A.E."/>
            <person name="Facciotti M.T."/>
        </authorList>
    </citation>
    <scope>NUCLEOTIDE SEQUENCE [LARGE SCALE GENOMIC DNA]</scope>
    <source>
        <strain evidence="2 3">2-9-1</strain>
    </source>
</reference>
<comment type="caution">
    <text evidence="2">The sequence shown here is derived from an EMBL/GenBank/DDBJ whole genome shotgun (WGS) entry which is preliminary data.</text>
</comment>
<dbReference type="AlphaFoldDB" id="M0D7D5"/>
<evidence type="ECO:0000313" key="2">
    <source>
        <dbReference type="EMBL" id="ELZ30582.1"/>
    </source>
</evidence>
<gene>
    <name evidence="2" type="ORF">C475_00530</name>
</gene>
<dbReference type="InterPro" id="IPR012337">
    <property type="entry name" value="RNaseH-like_sf"/>
</dbReference>
<evidence type="ECO:0000313" key="3">
    <source>
        <dbReference type="Proteomes" id="UP000011626"/>
    </source>
</evidence>
<feature type="domain" description="RNase H type-1" evidence="1">
    <location>
        <begin position="3"/>
        <end position="134"/>
    </location>
</feature>
<dbReference type="EMBL" id="AOIU01000003">
    <property type="protein sequence ID" value="ELZ30582.1"/>
    <property type="molecule type" value="Genomic_DNA"/>
</dbReference>
<dbReference type="STRING" id="797114.C475_00530"/>
<dbReference type="CDD" id="cd09279">
    <property type="entry name" value="RNase_HI_like"/>
    <property type="match status" value="1"/>
</dbReference>
<dbReference type="PANTHER" id="PTHR48475">
    <property type="entry name" value="RIBONUCLEASE H"/>
    <property type="match status" value="1"/>
</dbReference>
<dbReference type="Pfam" id="PF13456">
    <property type="entry name" value="RVT_3"/>
    <property type="match status" value="1"/>
</dbReference>
<sequence length="134" mass="15268">MEMTTPAVIHFDGGTRPDNPGPSAIGYIVETDDWTKEGNDHIGESTNNRTEYHALIRGLEVASEKRCTEVEARGDSEVIVKQVRGEYGVNQPELRPLRDRVQELANEFEQFEIQHIPREENWEADELVDQAFSN</sequence>
<keyword evidence="3" id="KW-1185">Reference proteome</keyword>
<dbReference type="eggNOG" id="arCOG02942">
    <property type="taxonomic scope" value="Archaea"/>
</dbReference>
<protein>
    <submittedName>
        <fullName evidence="2">Ribonuclease H</fullName>
    </submittedName>
</protein>
<dbReference type="OrthoDB" id="52651at2157"/>
<evidence type="ECO:0000259" key="1">
    <source>
        <dbReference type="PROSITE" id="PS50879"/>
    </source>
</evidence>